<comment type="caution">
    <text evidence="4">The sequence shown here is derived from an EMBL/GenBank/DDBJ whole genome shotgun (WGS) entry which is preliminary data.</text>
</comment>
<evidence type="ECO:0000313" key="5">
    <source>
        <dbReference type="Proteomes" id="UP000593561"/>
    </source>
</evidence>
<dbReference type="InterPro" id="IPR036812">
    <property type="entry name" value="NAD(P)_OxRdtase_dom_sf"/>
</dbReference>
<dbReference type="Gene3D" id="3.20.20.100">
    <property type="entry name" value="NADP-dependent oxidoreductase domain"/>
    <property type="match status" value="1"/>
</dbReference>
<evidence type="ECO:0000256" key="1">
    <source>
        <dbReference type="ARBA" id="ARBA00022857"/>
    </source>
</evidence>
<name>A0A7J8RDL2_GOSDV</name>
<feature type="domain" description="NADP-dependent oxidoreductase" evidence="3">
    <location>
        <begin position="34"/>
        <end position="151"/>
    </location>
</feature>
<dbReference type="InterPro" id="IPR050791">
    <property type="entry name" value="Aldo-Keto_reductase"/>
</dbReference>
<dbReference type="Proteomes" id="UP000593561">
    <property type="component" value="Unassembled WGS sequence"/>
</dbReference>
<accession>A0A7J8RDL2</accession>
<dbReference type="EMBL" id="JABFAC010000004">
    <property type="protein sequence ID" value="MBA0611835.1"/>
    <property type="molecule type" value="Genomic_DNA"/>
</dbReference>
<evidence type="ECO:0000259" key="3">
    <source>
        <dbReference type="Pfam" id="PF00248"/>
    </source>
</evidence>
<protein>
    <recommendedName>
        <fullName evidence="3">NADP-dependent oxidoreductase domain-containing protein</fullName>
    </recommendedName>
</protein>
<sequence>MLRKKYSPLQVYSSIFNHPINSFNSFNCMRLCMLRCVHQCRELGIGIVPYSPLGRGFFAGKAKGDVGSFLGLFPRFQGENLEKNRILYSKVEKLAENYGCIPAQLALSWVLHQGDDVAPIPGTTKIKNLDSNIESVKVKLTKEDLKEISDVIPIHEVAGGSYPDALKKFSWKYGNTPPKNST</sequence>
<dbReference type="GO" id="GO:0016491">
    <property type="term" value="F:oxidoreductase activity"/>
    <property type="evidence" value="ECO:0007669"/>
    <property type="project" value="UniProtKB-KW"/>
</dbReference>
<keyword evidence="5" id="KW-1185">Reference proteome</keyword>
<organism evidence="4 5">
    <name type="scientific">Gossypium davidsonii</name>
    <name type="common">Davidson's cotton</name>
    <name type="synonym">Gossypium klotzschianum subsp. davidsonii</name>
    <dbReference type="NCBI Taxonomy" id="34287"/>
    <lineage>
        <taxon>Eukaryota</taxon>
        <taxon>Viridiplantae</taxon>
        <taxon>Streptophyta</taxon>
        <taxon>Embryophyta</taxon>
        <taxon>Tracheophyta</taxon>
        <taxon>Spermatophyta</taxon>
        <taxon>Magnoliopsida</taxon>
        <taxon>eudicotyledons</taxon>
        <taxon>Gunneridae</taxon>
        <taxon>Pentapetalae</taxon>
        <taxon>rosids</taxon>
        <taxon>malvids</taxon>
        <taxon>Malvales</taxon>
        <taxon>Malvaceae</taxon>
        <taxon>Malvoideae</taxon>
        <taxon>Gossypium</taxon>
    </lineage>
</organism>
<dbReference type="Pfam" id="PF00248">
    <property type="entry name" value="Aldo_ket_red"/>
    <property type="match status" value="1"/>
</dbReference>
<dbReference type="PANTHER" id="PTHR43625:SF81">
    <property type="entry name" value="OS01G0618100 PROTEIN"/>
    <property type="match status" value="1"/>
</dbReference>
<keyword evidence="1" id="KW-0521">NADP</keyword>
<evidence type="ECO:0000313" key="4">
    <source>
        <dbReference type="EMBL" id="MBA0611835.1"/>
    </source>
</evidence>
<dbReference type="AlphaFoldDB" id="A0A7J8RDL2"/>
<evidence type="ECO:0000256" key="2">
    <source>
        <dbReference type="ARBA" id="ARBA00023002"/>
    </source>
</evidence>
<keyword evidence="2" id="KW-0560">Oxidoreductase</keyword>
<dbReference type="PANTHER" id="PTHR43625">
    <property type="entry name" value="AFLATOXIN B1 ALDEHYDE REDUCTASE"/>
    <property type="match status" value="1"/>
</dbReference>
<dbReference type="InterPro" id="IPR023210">
    <property type="entry name" value="NADP_OxRdtase_dom"/>
</dbReference>
<reference evidence="4 5" key="1">
    <citation type="journal article" date="2019" name="Genome Biol. Evol.">
        <title>Insights into the evolution of the New World diploid cottons (Gossypium, subgenus Houzingenia) based on genome sequencing.</title>
        <authorList>
            <person name="Grover C.E."/>
            <person name="Arick M.A. 2nd"/>
            <person name="Thrash A."/>
            <person name="Conover J.L."/>
            <person name="Sanders W.S."/>
            <person name="Peterson D.G."/>
            <person name="Frelichowski J.E."/>
            <person name="Scheffler J.A."/>
            <person name="Scheffler B.E."/>
            <person name="Wendel J.F."/>
        </authorList>
    </citation>
    <scope>NUCLEOTIDE SEQUENCE [LARGE SCALE GENOMIC DNA]</scope>
    <source>
        <strain evidence="4">27</strain>
        <tissue evidence="4">Leaf</tissue>
    </source>
</reference>
<dbReference type="SUPFAM" id="SSF51430">
    <property type="entry name" value="NAD(P)-linked oxidoreductase"/>
    <property type="match status" value="1"/>
</dbReference>
<proteinExistence type="predicted"/>
<gene>
    <name evidence="4" type="ORF">Godav_012491</name>
</gene>
<dbReference type="GO" id="GO:0005737">
    <property type="term" value="C:cytoplasm"/>
    <property type="evidence" value="ECO:0007669"/>
    <property type="project" value="TreeGrafter"/>
</dbReference>